<keyword evidence="4 11" id="KW-0256">Endoplasmic reticulum</keyword>
<dbReference type="eggNOG" id="KOG1314">
    <property type="taxonomic scope" value="Eukaryota"/>
</dbReference>
<feature type="transmembrane region" description="Helical" evidence="11 12">
    <location>
        <begin position="149"/>
        <end position="168"/>
    </location>
</feature>
<feature type="active site" description="S-palmitoyl cysteine intermediate" evidence="11">
    <location>
        <position position="134"/>
    </location>
</feature>
<comment type="subcellular location">
    <subcellularLocation>
        <location evidence="11">Endoplasmic reticulum membrane</location>
        <topology evidence="11">Multi-pass membrane protein</topology>
    </subcellularLocation>
    <subcellularLocation>
        <location evidence="1">Membrane</location>
        <topology evidence="1">Multi-pass membrane protein</topology>
    </subcellularLocation>
</comment>
<dbReference type="GeneID" id="19467357"/>
<evidence type="ECO:0000256" key="2">
    <source>
        <dbReference type="ARBA" id="ARBA00022679"/>
    </source>
</evidence>
<proteinExistence type="inferred from homology"/>
<feature type="transmembrane region" description="Helical" evidence="11 12">
    <location>
        <begin position="188"/>
        <end position="213"/>
    </location>
</feature>
<evidence type="ECO:0000256" key="10">
    <source>
        <dbReference type="ARBA" id="ARBA00048048"/>
    </source>
</evidence>
<organism evidence="15 16">
    <name type="scientific">Glarea lozoyensis (strain ATCC 20868 / MF5171)</name>
    <dbReference type="NCBI Taxonomy" id="1116229"/>
    <lineage>
        <taxon>Eukaryota</taxon>
        <taxon>Fungi</taxon>
        <taxon>Dikarya</taxon>
        <taxon>Ascomycota</taxon>
        <taxon>Pezizomycotina</taxon>
        <taxon>Leotiomycetes</taxon>
        <taxon>Helotiales</taxon>
        <taxon>Helotiaceae</taxon>
        <taxon>Glarea</taxon>
    </lineage>
</organism>
<feature type="region of interest" description="Disordered" evidence="13">
    <location>
        <begin position="362"/>
        <end position="437"/>
    </location>
</feature>
<dbReference type="GO" id="GO:0005789">
    <property type="term" value="C:endoplasmic reticulum membrane"/>
    <property type="evidence" value="ECO:0007669"/>
    <property type="project" value="UniProtKB-SubCell"/>
</dbReference>
<comment type="function">
    <text evidence="11">Mediates the reversible addition of palmitate to target proteins, thereby regulating their membrane association and biological function.</text>
</comment>
<dbReference type="PROSITE" id="PS50216">
    <property type="entry name" value="DHHC"/>
    <property type="match status" value="1"/>
</dbReference>
<evidence type="ECO:0000256" key="11">
    <source>
        <dbReference type="HAMAP-Rule" id="MF_03199"/>
    </source>
</evidence>
<dbReference type="HOGENOM" id="CLU_027721_8_1_1"/>
<comment type="similarity">
    <text evidence="11">Belongs to the DHHC palmitoyltransferase family. PFA4 subfamily.</text>
</comment>
<evidence type="ECO:0000256" key="1">
    <source>
        <dbReference type="ARBA" id="ARBA00004141"/>
    </source>
</evidence>
<keyword evidence="9 11" id="KW-0012">Acyltransferase</keyword>
<feature type="domain" description="Palmitoyltransferase DHHC" evidence="14">
    <location>
        <begin position="103"/>
        <end position="230"/>
    </location>
</feature>
<evidence type="ECO:0000256" key="4">
    <source>
        <dbReference type="ARBA" id="ARBA00022824"/>
    </source>
</evidence>
<evidence type="ECO:0000313" key="15">
    <source>
        <dbReference type="EMBL" id="EPE24456.1"/>
    </source>
</evidence>
<dbReference type="STRING" id="1116229.S3CXA6"/>
<comment type="caution">
    <text evidence="11">Lacks conserved residue(s) required for the propagation of feature annotation.</text>
</comment>
<feature type="region of interest" description="Disordered" evidence="13">
    <location>
        <begin position="309"/>
        <end position="340"/>
    </location>
</feature>
<comment type="catalytic activity">
    <reaction evidence="10 11 12">
        <text>L-cysteinyl-[protein] + hexadecanoyl-CoA = S-hexadecanoyl-L-cysteinyl-[protein] + CoA</text>
        <dbReference type="Rhea" id="RHEA:36683"/>
        <dbReference type="Rhea" id="RHEA-COMP:10131"/>
        <dbReference type="Rhea" id="RHEA-COMP:11032"/>
        <dbReference type="ChEBI" id="CHEBI:29950"/>
        <dbReference type="ChEBI" id="CHEBI:57287"/>
        <dbReference type="ChEBI" id="CHEBI:57379"/>
        <dbReference type="ChEBI" id="CHEBI:74151"/>
        <dbReference type="EC" id="2.3.1.225"/>
    </reaction>
</comment>
<keyword evidence="7 11" id="KW-0564">Palmitate</keyword>
<dbReference type="EMBL" id="KE145373">
    <property type="protein sequence ID" value="EPE24456.1"/>
    <property type="molecule type" value="Genomic_DNA"/>
</dbReference>
<feature type="compositionally biased region" description="Basic and acidic residues" evidence="13">
    <location>
        <begin position="362"/>
        <end position="379"/>
    </location>
</feature>
<dbReference type="PANTHER" id="PTHR12246">
    <property type="entry name" value="PALMITOYLTRANSFERASE ZDHHC16"/>
    <property type="match status" value="1"/>
</dbReference>
<evidence type="ECO:0000313" key="16">
    <source>
        <dbReference type="Proteomes" id="UP000016922"/>
    </source>
</evidence>
<reference evidence="15 16" key="1">
    <citation type="journal article" date="2013" name="BMC Genomics">
        <title>Genomics-driven discovery of the pneumocandin biosynthetic gene cluster in the fungus Glarea lozoyensis.</title>
        <authorList>
            <person name="Chen L."/>
            <person name="Yue Q."/>
            <person name="Zhang X."/>
            <person name="Xiang M."/>
            <person name="Wang C."/>
            <person name="Li S."/>
            <person name="Che Y."/>
            <person name="Ortiz-Lopez F.J."/>
            <person name="Bills G.F."/>
            <person name="Liu X."/>
            <person name="An Z."/>
        </authorList>
    </citation>
    <scope>NUCLEOTIDE SEQUENCE [LARGE SCALE GENOMIC DNA]</scope>
    <source>
        <strain evidence="16">ATCC 20868 / MF5171</strain>
    </source>
</reference>
<gene>
    <name evidence="11" type="primary">PFA4</name>
    <name evidence="15" type="ORF">GLAREA_08308</name>
</gene>
<evidence type="ECO:0000256" key="8">
    <source>
        <dbReference type="ARBA" id="ARBA00023288"/>
    </source>
</evidence>
<evidence type="ECO:0000256" key="13">
    <source>
        <dbReference type="SAM" id="MobiDB-lite"/>
    </source>
</evidence>
<keyword evidence="3 11" id="KW-0812">Transmembrane</keyword>
<evidence type="ECO:0000259" key="14">
    <source>
        <dbReference type="Pfam" id="PF01529"/>
    </source>
</evidence>
<evidence type="ECO:0000256" key="5">
    <source>
        <dbReference type="ARBA" id="ARBA00022989"/>
    </source>
</evidence>
<dbReference type="OMA" id="WEIERHK"/>
<dbReference type="RefSeq" id="XP_008088544.1">
    <property type="nucleotide sequence ID" value="XM_008090353.1"/>
</dbReference>
<dbReference type="EC" id="2.3.1.225" evidence="11"/>
<evidence type="ECO:0000256" key="6">
    <source>
        <dbReference type="ARBA" id="ARBA00023136"/>
    </source>
</evidence>
<dbReference type="AlphaFoldDB" id="S3CXA6"/>
<keyword evidence="2 11" id="KW-0808">Transferase</keyword>
<feature type="compositionally biased region" description="Basic residues" evidence="13">
    <location>
        <begin position="428"/>
        <end position="437"/>
    </location>
</feature>
<name>S3CXA6_GLAL2</name>
<dbReference type="HAMAP" id="MF_03199">
    <property type="entry name" value="DHHC_PAT_PFA4"/>
    <property type="match status" value="1"/>
</dbReference>
<keyword evidence="5 11" id="KW-1133">Transmembrane helix</keyword>
<dbReference type="Pfam" id="PF01529">
    <property type="entry name" value="DHHC"/>
    <property type="match status" value="1"/>
</dbReference>
<dbReference type="InterPro" id="IPR001594">
    <property type="entry name" value="Palmitoyltrfase_DHHC"/>
</dbReference>
<dbReference type="OrthoDB" id="331948at2759"/>
<dbReference type="Proteomes" id="UP000016922">
    <property type="component" value="Unassembled WGS sequence"/>
</dbReference>
<evidence type="ECO:0000256" key="7">
    <source>
        <dbReference type="ARBA" id="ARBA00023139"/>
    </source>
</evidence>
<protein>
    <recommendedName>
        <fullName evidence="11">Palmitoyltransferase PFA4</fullName>
        <ecNumber evidence="11">2.3.1.225</ecNumber>
    </recommendedName>
    <alternativeName>
        <fullName evidence="11">Protein S-acyltransferase</fullName>
        <shortName evidence="11">PAT</shortName>
    </alternativeName>
    <alternativeName>
        <fullName evidence="11">Protein fatty acyltransferase 4</fullName>
    </alternativeName>
</protein>
<dbReference type="InterPro" id="IPR039859">
    <property type="entry name" value="PFA4/ZDH16/20/ERF2-like"/>
</dbReference>
<dbReference type="GO" id="GO:0019706">
    <property type="term" value="F:protein-cysteine S-palmitoyltransferase activity"/>
    <property type="evidence" value="ECO:0007669"/>
    <property type="project" value="UniProtKB-UniRule"/>
</dbReference>
<feature type="compositionally biased region" description="Acidic residues" evidence="13">
    <location>
        <begin position="380"/>
        <end position="389"/>
    </location>
</feature>
<dbReference type="KEGG" id="glz:GLAREA_08308"/>
<feature type="compositionally biased region" description="Basic and acidic residues" evidence="13">
    <location>
        <begin position="317"/>
        <end position="329"/>
    </location>
</feature>
<evidence type="ECO:0000256" key="12">
    <source>
        <dbReference type="RuleBase" id="RU079119"/>
    </source>
</evidence>
<comment type="domain">
    <text evidence="11 12">The DHHC domain is required for palmitoyltransferase activity.</text>
</comment>
<keyword evidence="16" id="KW-1185">Reference proteome</keyword>
<sequence>MVALLRVPSSLEDLAIPAVCILIFFLSYTSQFLFHYIEPGPLEWDEALWFNGFVLCIWWCYDRACTVDPGPRGWVEKVVKWEKDEDEDDEDSENEDANLPKGMRWCKKCKSIKPPRTHHCKKCRRCIPKMDHHCPWTSNCVSHTNFPHFLRFVFYACLSMSILEYHLYVRALVIWSQRSLPSYLGPPVWALAHMMVLIGVNTLVLFALLILFIHAAHNLATNTTTIENWEIERHEALVERARKNGGWVYASGGEKMRIASQEFPYDIGVWKNLVQGMGTWNIIMWFLPFGGAPRIEDAVDYEVNGFEDDDKLWPPPDPEKLGRPWKKSDPIPGGEMKSFDYGTVDEHKEAFRRRQEADYLRQRRLQKDGTENTESRIIELSEDEDDSNDGETMLDKETWTNAEGETLGDFGVDEDEDEDDIPLGELLRRRRARAHEE</sequence>
<accession>S3CXA6</accession>
<feature type="transmembrane region" description="Helical" evidence="11 12">
    <location>
        <begin position="14"/>
        <end position="34"/>
    </location>
</feature>
<feature type="compositionally biased region" description="Acidic residues" evidence="13">
    <location>
        <begin position="411"/>
        <end position="422"/>
    </location>
</feature>
<dbReference type="InterPro" id="IPR033682">
    <property type="entry name" value="PFA4"/>
</dbReference>
<keyword evidence="8 11" id="KW-0449">Lipoprotein</keyword>
<keyword evidence="6 11" id="KW-0472">Membrane</keyword>
<evidence type="ECO:0000256" key="3">
    <source>
        <dbReference type="ARBA" id="ARBA00022692"/>
    </source>
</evidence>
<evidence type="ECO:0000256" key="9">
    <source>
        <dbReference type="ARBA" id="ARBA00023315"/>
    </source>
</evidence>